<name>A0A2D1AE37_9CAUD</name>
<gene>
    <name evidence="1" type="ORF">SEA_TRINA_165</name>
</gene>
<evidence type="ECO:0000313" key="1">
    <source>
        <dbReference type="EMBL" id="ASZ74957.1"/>
    </source>
</evidence>
<dbReference type="Gene3D" id="3.40.50.410">
    <property type="entry name" value="von Willebrand factor, type A domain"/>
    <property type="match status" value="1"/>
</dbReference>
<sequence length="203" mass="22083">MTNPDLTLVGIVVDRSGSMSDIKKDMEGGIASILEQQKTLPGDTIVTLAEFDNHYNLVYGITPLAEIKPYSLEPRGVTALNDATAKFIIETGEALDKLPESERPGTVIIQIITDGMENASREWETSAVKNLIAKQKEKYGWEFIFMGSDLTTEKSARGYGIGAERTIRYAKEAVDCGANTSFGMTRNIRAAGYSIDPPTPASV</sequence>
<dbReference type="SUPFAM" id="SSF53300">
    <property type="entry name" value="vWA-like"/>
    <property type="match status" value="1"/>
</dbReference>
<protein>
    <recommendedName>
        <fullName evidence="3">VWFA domain-containing protein</fullName>
    </recommendedName>
</protein>
<dbReference type="EMBL" id="MF668286">
    <property type="protein sequence ID" value="ASZ74957.1"/>
    <property type="molecule type" value="Genomic_DNA"/>
</dbReference>
<reference evidence="2" key="1">
    <citation type="submission" date="2017-08" db="EMBL/GenBank/DDBJ databases">
        <authorList>
            <person name="de Groot N.N."/>
        </authorList>
    </citation>
    <scope>NUCLEOTIDE SEQUENCE [LARGE SCALE GENOMIC DNA]</scope>
</reference>
<organism evidence="1 2">
    <name type="scientific">Rhodococcus phage Trina</name>
    <dbReference type="NCBI Taxonomy" id="2027905"/>
    <lineage>
        <taxon>Viruses</taxon>
        <taxon>Duplodnaviria</taxon>
        <taxon>Heunggongvirae</taxon>
        <taxon>Uroviricota</taxon>
        <taxon>Caudoviricetes</taxon>
        <taxon>Trinavirus</taxon>
        <taxon>Trinavirus trina</taxon>
    </lineage>
</organism>
<evidence type="ECO:0008006" key="3">
    <source>
        <dbReference type="Google" id="ProtNLM"/>
    </source>
</evidence>
<dbReference type="Proteomes" id="UP000231419">
    <property type="component" value="Segment"/>
</dbReference>
<dbReference type="InterPro" id="IPR036465">
    <property type="entry name" value="vWFA_dom_sf"/>
</dbReference>
<dbReference type="OrthoDB" id="10039at10239"/>
<proteinExistence type="predicted"/>
<accession>A0A2D1AE37</accession>
<evidence type="ECO:0000313" key="2">
    <source>
        <dbReference type="Proteomes" id="UP000231419"/>
    </source>
</evidence>
<keyword evidence="2" id="KW-1185">Reference proteome</keyword>